<evidence type="ECO:0000256" key="5">
    <source>
        <dbReference type="ARBA" id="ARBA00040118"/>
    </source>
</evidence>
<dbReference type="GO" id="GO:0005762">
    <property type="term" value="C:mitochondrial large ribosomal subunit"/>
    <property type="evidence" value="ECO:0007669"/>
    <property type="project" value="TreeGrafter"/>
</dbReference>
<dbReference type="SUPFAM" id="SSF50193">
    <property type="entry name" value="Ribosomal protein L14"/>
    <property type="match status" value="1"/>
</dbReference>
<dbReference type="Gene3D" id="2.40.150.20">
    <property type="entry name" value="Ribosomal protein L14"/>
    <property type="match status" value="1"/>
</dbReference>
<dbReference type="InterPro" id="IPR005745">
    <property type="entry name" value="Ribosomal_uL14_bac-type"/>
</dbReference>
<dbReference type="NCBIfam" id="TIGR01067">
    <property type="entry name" value="rplN_bact"/>
    <property type="match status" value="1"/>
</dbReference>
<dbReference type="GO" id="GO:0003735">
    <property type="term" value="F:structural constituent of ribosome"/>
    <property type="evidence" value="ECO:0007669"/>
    <property type="project" value="InterPro"/>
</dbReference>
<evidence type="ECO:0000256" key="1">
    <source>
        <dbReference type="ARBA" id="ARBA00010745"/>
    </source>
</evidence>
<dbReference type="Gene3D" id="3.40.50.720">
    <property type="entry name" value="NAD(P)-binding Rossmann-like Domain"/>
    <property type="match status" value="1"/>
</dbReference>
<keyword evidence="3 6" id="KW-0687">Ribonucleoprotein</keyword>
<dbReference type="InterPro" id="IPR036853">
    <property type="entry name" value="Ribosomal_uL14_sf"/>
</dbReference>
<dbReference type="FunFam" id="2.40.150.20:FF:000005">
    <property type="entry name" value="50S ribosomal protein L14"/>
    <property type="match status" value="1"/>
</dbReference>
<feature type="domain" description="NAD(P)-binding" evidence="7">
    <location>
        <begin position="166"/>
        <end position="367"/>
    </location>
</feature>
<accession>A0AAD5Y7W4</accession>
<evidence type="ECO:0000259" key="7">
    <source>
        <dbReference type="Pfam" id="PF13460"/>
    </source>
</evidence>
<comment type="caution">
    <text evidence="8">The sequence shown here is derived from an EMBL/GenBank/DDBJ whole genome shotgun (WGS) entry which is preliminary data.</text>
</comment>
<dbReference type="EMBL" id="JANAWD010000933">
    <property type="protein sequence ID" value="KAJ3475018.1"/>
    <property type="molecule type" value="Genomic_DNA"/>
</dbReference>
<dbReference type="AlphaFoldDB" id="A0AAD5Y7W4"/>
<dbReference type="PANTHER" id="PTHR11761:SF3">
    <property type="entry name" value="LARGE RIBOSOMAL SUBUNIT PROTEIN UL14M"/>
    <property type="match status" value="1"/>
</dbReference>
<organism evidence="8 9">
    <name type="scientific">Meripilus lineatus</name>
    <dbReference type="NCBI Taxonomy" id="2056292"/>
    <lineage>
        <taxon>Eukaryota</taxon>
        <taxon>Fungi</taxon>
        <taxon>Dikarya</taxon>
        <taxon>Basidiomycota</taxon>
        <taxon>Agaricomycotina</taxon>
        <taxon>Agaricomycetes</taxon>
        <taxon>Polyporales</taxon>
        <taxon>Meripilaceae</taxon>
        <taxon>Meripilus</taxon>
    </lineage>
</organism>
<comment type="similarity">
    <text evidence="1 6">Belongs to the universal ribosomal protein uL14 family.</text>
</comment>
<dbReference type="InterPro" id="IPR016040">
    <property type="entry name" value="NAD(P)-bd_dom"/>
</dbReference>
<proteinExistence type="inferred from homology"/>
<dbReference type="Proteomes" id="UP001212997">
    <property type="component" value="Unassembled WGS sequence"/>
</dbReference>
<dbReference type="GO" id="GO:0070180">
    <property type="term" value="F:large ribosomal subunit rRNA binding"/>
    <property type="evidence" value="ECO:0007669"/>
    <property type="project" value="TreeGrafter"/>
</dbReference>
<evidence type="ECO:0000256" key="3">
    <source>
        <dbReference type="ARBA" id="ARBA00023274"/>
    </source>
</evidence>
<dbReference type="InterPro" id="IPR000218">
    <property type="entry name" value="Ribosomal_uL14"/>
</dbReference>
<dbReference type="HAMAP" id="MF_01367">
    <property type="entry name" value="Ribosomal_uL14"/>
    <property type="match status" value="1"/>
</dbReference>
<dbReference type="Pfam" id="PF00238">
    <property type="entry name" value="Ribosomal_L14"/>
    <property type="match status" value="1"/>
</dbReference>
<dbReference type="SUPFAM" id="SSF51735">
    <property type="entry name" value="NAD(P)-binding Rossmann-fold domains"/>
    <property type="match status" value="1"/>
</dbReference>
<sequence>MIGLKSTLNVIDNSGALLVECVNVLKQKVNNGWGSVGDEIVCVVKRARPISAAAASSTTALKVRRGDVRRAVIVRTTKSIRRPDGRLIRFDDNAAVLLNNKREMLGTRIGGVVSADLRMKGWGKLVSLAPKSAHESYINLGQLNSLPTLLPSTDPLNMSKAVTIIGGHGKVALRLAHLLSKKHKVTSIVRFSNQFADIEAASATPFHLSLENDSLSDWVDALQGADVVVFAAGAGGKGTPDRTEAVDYKGALKVFDAIEALHDPKPRLVLVSAVDIRDPEKIPDHYNEGDIQVSNRIRAAIPNYMHWKYEADKNLVKRTAFQWTILRPGGLRDDSGLGKVSIGKTHITQTIPRDDVAQALALLVDRPDAAGLALDIVGGDTQIEEALDAAISKRETAWIG</sequence>
<name>A0AAD5Y7W4_9APHY</name>
<dbReference type="SMART" id="SM01374">
    <property type="entry name" value="Ribosomal_L14"/>
    <property type="match status" value="1"/>
</dbReference>
<comment type="function">
    <text evidence="4">Component of the mitochondrial ribosome (mitoribosome), a dedicated translation machinery responsible for the synthesis of mitochondrial genome-encoded proteins, including at least some of the essential transmembrane subunits of the mitochondrial respiratory chain. The mitoribosomes are attached to the mitochondrial inner membrane and translation products are cotranslationally integrated into the membrane.</text>
</comment>
<evidence type="ECO:0000313" key="9">
    <source>
        <dbReference type="Proteomes" id="UP001212997"/>
    </source>
</evidence>
<evidence type="ECO:0000313" key="8">
    <source>
        <dbReference type="EMBL" id="KAJ3475018.1"/>
    </source>
</evidence>
<keyword evidence="9" id="KW-1185">Reference proteome</keyword>
<evidence type="ECO:0000256" key="2">
    <source>
        <dbReference type="ARBA" id="ARBA00022980"/>
    </source>
</evidence>
<protein>
    <recommendedName>
        <fullName evidence="5">Large ribosomal subunit protein uL14m</fullName>
    </recommendedName>
</protein>
<keyword evidence="2 6" id="KW-0689">Ribosomal protein</keyword>
<dbReference type="PANTHER" id="PTHR11761">
    <property type="entry name" value="50S/60S RIBOSOMAL PROTEIN L14/L23"/>
    <property type="match status" value="1"/>
</dbReference>
<evidence type="ECO:0000256" key="4">
    <source>
        <dbReference type="ARBA" id="ARBA00037226"/>
    </source>
</evidence>
<gene>
    <name evidence="8" type="ORF">NLI96_g12111</name>
</gene>
<dbReference type="GO" id="GO:0006412">
    <property type="term" value="P:translation"/>
    <property type="evidence" value="ECO:0007669"/>
    <property type="project" value="InterPro"/>
</dbReference>
<dbReference type="PROSITE" id="PS00049">
    <property type="entry name" value="RIBOSOMAL_L14"/>
    <property type="match status" value="1"/>
</dbReference>
<evidence type="ECO:0000256" key="6">
    <source>
        <dbReference type="RuleBase" id="RU003949"/>
    </source>
</evidence>
<dbReference type="InterPro" id="IPR036291">
    <property type="entry name" value="NAD(P)-bd_dom_sf"/>
</dbReference>
<dbReference type="Pfam" id="PF13460">
    <property type="entry name" value="NAD_binding_10"/>
    <property type="match status" value="1"/>
</dbReference>
<dbReference type="InterPro" id="IPR019972">
    <property type="entry name" value="Ribosomal_uL14_CS"/>
</dbReference>
<dbReference type="CDD" id="cd00337">
    <property type="entry name" value="Ribosomal_uL14"/>
    <property type="match status" value="1"/>
</dbReference>
<reference evidence="8" key="1">
    <citation type="submission" date="2022-07" db="EMBL/GenBank/DDBJ databases">
        <title>Genome Sequence of Physisporinus lineatus.</title>
        <authorList>
            <person name="Buettner E."/>
        </authorList>
    </citation>
    <scope>NUCLEOTIDE SEQUENCE</scope>
    <source>
        <strain evidence="8">VT162</strain>
    </source>
</reference>